<dbReference type="Gramene" id="evm.model.10.1">
    <property type="protein sequence ID" value="cds.evm.model.10.1"/>
    <property type="gene ID" value="evm.TU.10.1"/>
</dbReference>
<evidence type="ECO:0000313" key="2">
    <source>
        <dbReference type="EnsemblPlants" id="cds.evm.model.10.1"/>
    </source>
</evidence>
<proteinExistence type="predicted"/>
<dbReference type="SUPFAM" id="SSF56219">
    <property type="entry name" value="DNase I-like"/>
    <property type="match status" value="1"/>
</dbReference>
<dbReference type="InterPro" id="IPR036691">
    <property type="entry name" value="Endo/exonu/phosph_ase_sf"/>
</dbReference>
<name>A0A803QI17_CANSA</name>
<evidence type="ECO:0000259" key="1">
    <source>
        <dbReference type="Pfam" id="PF00078"/>
    </source>
</evidence>
<sequence length="421" mass="47804">MELGLKFGGPWLILGDVNFVLNSSERIGSRGRDQFLSFISGLINRIRLIDLPVKGESLTWDNHRDGEAHIKSALDKALVNGDWLGLFPKAVVQSYHTCNSDHRPLCISTVCQDAKPSRPFRFESLNEALRQKALYWQQRSRVSWIKEGDKCSKFFFTFATIKNRRNEIGAIMNKDGVWLSNRRDIDHLTLQEQTDLVSIPNSEEIRQTLFSMGSLKAPGPDGMSVLFYKHYWNSVGSDFCDVVEDFFLSGSMHRGINATNVILIPKVANPKKVSQFRPISLCNVVYKEIIHSFKRKKGKEGFFAIKIDLVKAYDKLSWNFIDHVLSRFKAPDIFCKWVSQCITTTSFHIHLNGGKVSNFSPECGLRQVDPLSPYLFIWAADILSRILERAIDTGSIKEQLLTRPKAIGAAWRNFTVGLGNV</sequence>
<dbReference type="AlphaFoldDB" id="A0A803QI17"/>
<dbReference type="EMBL" id="UZAU01000776">
    <property type="status" value="NOT_ANNOTATED_CDS"/>
    <property type="molecule type" value="Genomic_DNA"/>
</dbReference>
<reference evidence="2" key="1">
    <citation type="submission" date="2021-03" db="UniProtKB">
        <authorList>
            <consortium name="EnsemblPlants"/>
        </authorList>
    </citation>
    <scope>IDENTIFICATION</scope>
</reference>
<dbReference type="Proteomes" id="UP000596661">
    <property type="component" value="Unassembled WGS sequence"/>
</dbReference>
<accession>A0A803QI17</accession>
<dbReference type="EnsemblPlants" id="evm.model.10.1">
    <property type="protein sequence ID" value="cds.evm.model.10.1"/>
    <property type="gene ID" value="evm.TU.10.1"/>
</dbReference>
<dbReference type="PANTHER" id="PTHR46890:SF48">
    <property type="entry name" value="RNA-DIRECTED DNA POLYMERASE"/>
    <property type="match status" value="1"/>
</dbReference>
<feature type="domain" description="Reverse transcriptase" evidence="1">
    <location>
        <begin position="271"/>
        <end position="390"/>
    </location>
</feature>
<organism evidence="2 3">
    <name type="scientific">Cannabis sativa</name>
    <name type="common">Hemp</name>
    <name type="synonym">Marijuana</name>
    <dbReference type="NCBI Taxonomy" id="3483"/>
    <lineage>
        <taxon>Eukaryota</taxon>
        <taxon>Viridiplantae</taxon>
        <taxon>Streptophyta</taxon>
        <taxon>Embryophyta</taxon>
        <taxon>Tracheophyta</taxon>
        <taxon>Spermatophyta</taxon>
        <taxon>Magnoliopsida</taxon>
        <taxon>eudicotyledons</taxon>
        <taxon>Gunneridae</taxon>
        <taxon>Pentapetalae</taxon>
        <taxon>rosids</taxon>
        <taxon>fabids</taxon>
        <taxon>Rosales</taxon>
        <taxon>Cannabaceae</taxon>
        <taxon>Cannabis</taxon>
    </lineage>
</organism>
<dbReference type="PANTHER" id="PTHR46890">
    <property type="entry name" value="NON-LTR RETROLELEMENT REVERSE TRANSCRIPTASE-LIKE PROTEIN-RELATED"/>
    <property type="match status" value="1"/>
</dbReference>
<dbReference type="InterPro" id="IPR000477">
    <property type="entry name" value="RT_dom"/>
</dbReference>
<evidence type="ECO:0000313" key="3">
    <source>
        <dbReference type="Proteomes" id="UP000596661"/>
    </source>
</evidence>
<protein>
    <recommendedName>
        <fullName evidence="1">Reverse transcriptase domain-containing protein</fullName>
    </recommendedName>
</protein>
<dbReference type="Gene3D" id="3.60.10.10">
    <property type="entry name" value="Endonuclease/exonuclease/phosphatase"/>
    <property type="match status" value="1"/>
</dbReference>
<keyword evidence="3" id="KW-1185">Reference proteome</keyword>
<dbReference type="InterPro" id="IPR052343">
    <property type="entry name" value="Retrotransposon-Effector_Assoc"/>
</dbReference>
<dbReference type="Pfam" id="PF00078">
    <property type="entry name" value="RVT_1"/>
    <property type="match status" value="1"/>
</dbReference>